<dbReference type="EMBL" id="BAABJJ010000010">
    <property type="protein sequence ID" value="GAA4937530.1"/>
    <property type="molecule type" value="Genomic_DNA"/>
</dbReference>
<dbReference type="PANTHER" id="PTHR12526:SF630">
    <property type="entry name" value="GLYCOSYLTRANSFERASE"/>
    <property type="match status" value="1"/>
</dbReference>
<feature type="domain" description="Glycosyl transferase family 1" evidence="1">
    <location>
        <begin position="184"/>
        <end position="329"/>
    </location>
</feature>
<dbReference type="Pfam" id="PF00534">
    <property type="entry name" value="Glycos_transf_1"/>
    <property type="match status" value="1"/>
</dbReference>
<accession>A0ABP9GCL7</accession>
<keyword evidence="3" id="KW-1185">Reference proteome</keyword>
<evidence type="ECO:0000313" key="2">
    <source>
        <dbReference type="EMBL" id="GAA4937530.1"/>
    </source>
</evidence>
<evidence type="ECO:0000259" key="1">
    <source>
        <dbReference type="Pfam" id="PF00534"/>
    </source>
</evidence>
<dbReference type="InterPro" id="IPR001296">
    <property type="entry name" value="Glyco_trans_1"/>
</dbReference>
<protein>
    <submittedName>
        <fullName evidence="2">Glycosyltransferase</fullName>
    </submittedName>
</protein>
<proteinExistence type="predicted"/>
<reference evidence="3" key="1">
    <citation type="journal article" date="2019" name="Int. J. Syst. Evol. Microbiol.">
        <title>The Global Catalogue of Microorganisms (GCM) 10K type strain sequencing project: providing services to taxonomists for standard genome sequencing and annotation.</title>
        <authorList>
            <consortium name="The Broad Institute Genomics Platform"/>
            <consortium name="The Broad Institute Genome Sequencing Center for Infectious Disease"/>
            <person name="Wu L."/>
            <person name="Ma J."/>
        </authorList>
    </citation>
    <scope>NUCLEOTIDE SEQUENCE [LARGE SCALE GENOMIC DNA]</scope>
    <source>
        <strain evidence="3">JCM 18285</strain>
    </source>
</reference>
<gene>
    <name evidence="2" type="ORF">GCM10023314_07580</name>
</gene>
<organism evidence="2 3">
    <name type="scientific">Algibacter agarivorans</name>
    <dbReference type="NCBI Taxonomy" id="1109741"/>
    <lineage>
        <taxon>Bacteria</taxon>
        <taxon>Pseudomonadati</taxon>
        <taxon>Bacteroidota</taxon>
        <taxon>Flavobacteriia</taxon>
        <taxon>Flavobacteriales</taxon>
        <taxon>Flavobacteriaceae</taxon>
        <taxon>Algibacter</taxon>
    </lineage>
</organism>
<name>A0ABP9GCL7_9FLAO</name>
<sequence length="362" mass="41002">MTNKKTNVIFILPSLAAGGAERVMSYIAQNINNQKYNVTLVVIGFKKDNAFEVNNIEVKYLNKPRVVTSIVDCVFLFKRLKPKIVVSALSNLNAYMGYISILFPKCKFIGREVNIGSVLKDHPEENNRYYPSFINKYGYKGLDYIICQSQDMYSDALNHPNLKNHNLVVINNPITKSFNVKKSTSNQSPNRTYKFITVGSLERRKGHLRILKVLSEIKDIDFQYIIIGRGSQKENIFSKIAELNIEDKIIHIPFTNNVAKYLSESDVFLQGSFVEGFPNALIESCAVGTPAVVFDAPGGINEIIQDDVNGFIVNSEKGFKNKILKAISKAWDPQIIHNSVFEKYNSKTILKKYEELFDSCLT</sequence>
<dbReference type="RefSeq" id="WP_345190274.1">
    <property type="nucleotide sequence ID" value="NZ_BAABJJ010000010.1"/>
</dbReference>
<evidence type="ECO:0000313" key="3">
    <source>
        <dbReference type="Proteomes" id="UP001501302"/>
    </source>
</evidence>
<comment type="caution">
    <text evidence="2">The sequence shown here is derived from an EMBL/GenBank/DDBJ whole genome shotgun (WGS) entry which is preliminary data.</text>
</comment>
<dbReference type="PANTHER" id="PTHR12526">
    <property type="entry name" value="GLYCOSYLTRANSFERASE"/>
    <property type="match status" value="1"/>
</dbReference>
<dbReference type="Gene3D" id="3.40.50.2000">
    <property type="entry name" value="Glycogen Phosphorylase B"/>
    <property type="match status" value="2"/>
</dbReference>
<dbReference type="SUPFAM" id="SSF53756">
    <property type="entry name" value="UDP-Glycosyltransferase/glycogen phosphorylase"/>
    <property type="match status" value="1"/>
</dbReference>
<dbReference type="Proteomes" id="UP001501302">
    <property type="component" value="Unassembled WGS sequence"/>
</dbReference>
<dbReference type="CDD" id="cd03811">
    <property type="entry name" value="GT4_GT28_WabH-like"/>
    <property type="match status" value="1"/>
</dbReference>